<sequence length="186" mass="22320">MELKIQMLDFSNVDRRIEHLDKEQIVELIKRYYAGESVNKLKEEYNVKINNSNFYTIFPKKILEENCLYCNVPFVQDWESKSSYYFMKKSPYCPLCEHENHDKCRCKTCKKIREEMKLLEEIRKREAISNTYYEGNYEKVSESNLSLEDKLYLSVLIRGGLEEGFDYIKPMMKIFVELNKMVNPVI</sequence>
<comment type="caution">
    <text evidence="1">The sequence shown here is derived from an EMBL/GenBank/DDBJ whole genome shotgun (WGS) entry which is preliminary data.</text>
</comment>
<gene>
    <name evidence="1" type="ORF">EP10_003629</name>
</gene>
<dbReference type="RefSeq" id="WP_324699557.1">
    <property type="nucleotide sequence ID" value="NZ_JPYA02000007.1"/>
</dbReference>
<reference evidence="1 2" key="1">
    <citation type="journal article" date="2014" name="Genome Announc.">
        <title>Draft Genome Sequence of Geobacillus icigianus Strain G1w1T Isolated from Hot Springs in the Valley of Geysers, Kamchatka (Russian Federation).</title>
        <authorList>
            <person name="Bryanskaya A.V."/>
            <person name="Rozanov A.S."/>
            <person name="Logacheva M.D."/>
            <person name="Kotenko A.V."/>
            <person name="Peltek S.E."/>
        </authorList>
    </citation>
    <scope>NUCLEOTIDE SEQUENCE [LARGE SCALE GENOMIC DNA]</scope>
    <source>
        <strain evidence="1 2">G1w1</strain>
    </source>
</reference>
<dbReference type="Proteomes" id="UP000029267">
    <property type="component" value="Unassembled WGS sequence"/>
</dbReference>
<proteinExistence type="predicted"/>
<protein>
    <submittedName>
        <fullName evidence="1">Uncharacterized protein</fullName>
    </submittedName>
</protein>
<evidence type="ECO:0000313" key="2">
    <source>
        <dbReference type="Proteomes" id="UP000029267"/>
    </source>
</evidence>
<evidence type="ECO:0000313" key="1">
    <source>
        <dbReference type="EMBL" id="MEB3752700.1"/>
    </source>
</evidence>
<dbReference type="EMBL" id="JPYA02000007">
    <property type="protein sequence ID" value="MEB3752700.1"/>
    <property type="molecule type" value="Genomic_DNA"/>
</dbReference>
<keyword evidence="2" id="KW-1185">Reference proteome</keyword>
<name>A0ABU6BLW8_9BACL</name>
<organism evidence="1 2">
    <name type="scientific">Geobacillus icigianus</name>
    <dbReference type="NCBI Taxonomy" id="1430331"/>
    <lineage>
        <taxon>Bacteria</taxon>
        <taxon>Bacillati</taxon>
        <taxon>Bacillota</taxon>
        <taxon>Bacilli</taxon>
        <taxon>Bacillales</taxon>
        <taxon>Anoxybacillaceae</taxon>
        <taxon>Geobacillus</taxon>
    </lineage>
</organism>
<accession>A0ABU6BLW8</accession>